<sequence>MTYSNIVMLASSAFVALIVISSAAPIIEQQSPNQQQPQSGNQNSQISNGFMPDMFADYNRFVTLSCLKNGELKIHEY</sequence>
<accession>A0AC34FT55</accession>
<dbReference type="Proteomes" id="UP000887579">
    <property type="component" value="Unplaced"/>
</dbReference>
<evidence type="ECO:0000313" key="2">
    <source>
        <dbReference type="WBParaSite" id="ES5_v2.g20419.t1"/>
    </source>
</evidence>
<organism evidence="1 2">
    <name type="scientific">Panagrolaimus sp. ES5</name>
    <dbReference type="NCBI Taxonomy" id="591445"/>
    <lineage>
        <taxon>Eukaryota</taxon>
        <taxon>Metazoa</taxon>
        <taxon>Ecdysozoa</taxon>
        <taxon>Nematoda</taxon>
        <taxon>Chromadorea</taxon>
        <taxon>Rhabditida</taxon>
        <taxon>Tylenchina</taxon>
        <taxon>Panagrolaimomorpha</taxon>
        <taxon>Panagrolaimoidea</taxon>
        <taxon>Panagrolaimidae</taxon>
        <taxon>Panagrolaimus</taxon>
    </lineage>
</organism>
<dbReference type="WBParaSite" id="ES5_v2.g20419.t1">
    <property type="protein sequence ID" value="ES5_v2.g20419.t1"/>
    <property type="gene ID" value="ES5_v2.g20419"/>
</dbReference>
<name>A0AC34FT55_9BILA</name>
<proteinExistence type="predicted"/>
<reference evidence="2" key="1">
    <citation type="submission" date="2022-11" db="UniProtKB">
        <authorList>
            <consortium name="WormBaseParasite"/>
        </authorList>
    </citation>
    <scope>IDENTIFICATION</scope>
</reference>
<evidence type="ECO:0000313" key="1">
    <source>
        <dbReference type="Proteomes" id="UP000887579"/>
    </source>
</evidence>
<protein>
    <submittedName>
        <fullName evidence="2">Uncharacterized protein</fullName>
    </submittedName>
</protein>